<dbReference type="PANTHER" id="PTHR12992">
    <property type="entry name" value="NUDIX HYDROLASE"/>
    <property type="match status" value="1"/>
</dbReference>
<reference evidence="9" key="2">
    <citation type="submission" date="2020-05" db="EMBL/GenBank/DDBJ databases">
        <authorList>
            <person name="Kim H.-S."/>
            <person name="Proctor R.H."/>
            <person name="Brown D.W."/>
        </authorList>
    </citation>
    <scope>NUCLEOTIDE SEQUENCE</scope>
    <source>
        <strain evidence="9">NRRL 22465</strain>
    </source>
</reference>
<dbReference type="InterPro" id="IPR045121">
    <property type="entry name" value="CoAse"/>
</dbReference>
<dbReference type="PROSITE" id="PS51462">
    <property type="entry name" value="NUDIX"/>
    <property type="match status" value="1"/>
</dbReference>
<feature type="compositionally biased region" description="Basic and acidic residues" evidence="7">
    <location>
        <begin position="378"/>
        <end position="395"/>
    </location>
</feature>
<evidence type="ECO:0000259" key="8">
    <source>
        <dbReference type="PROSITE" id="PS51462"/>
    </source>
</evidence>
<evidence type="ECO:0000256" key="2">
    <source>
        <dbReference type="ARBA" id="ARBA00001946"/>
    </source>
</evidence>
<dbReference type="Gene3D" id="3.90.79.10">
    <property type="entry name" value="Nucleoside Triphosphate Pyrophosphohydrolase"/>
    <property type="match status" value="1"/>
</dbReference>
<comment type="caution">
    <text evidence="9">The sequence shown here is derived from an EMBL/GenBank/DDBJ whole genome shotgun (WGS) entry which is preliminary data.</text>
</comment>
<dbReference type="Pfam" id="PF00293">
    <property type="entry name" value="NUDIX"/>
    <property type="match status" value="1"/>
</dbReference>
<dbReference type="GO" id="GO:0046872">
    <property type="term" value="F:metal ion binding"/>
    <property type="evidence" value="ECO:0007669"/>
    <property type="project" value="UniProtKB-KW"/>
</dbReference>
<keyword evidence="10" id="KW-1185">Reference proteome</keyword>
<gene>
    <name evidence="9" type="ORF">FZEAL_4646</name>
</gene>
<dbReference type="GO" id="GO:0015938">
    <property type="term" value="P:coenzyme A catabolic process"/>
    <property type="evidence" value="ECO:0007669"/>
    <property type="project" value="TreeGrafter"/>
</dbReference>
<evidence type="ECO:0000256" key="7">
    <source>
        <dbReference type="SAM" id="MobiDB-lite"/>
    </source>
</evidence>
<organism evidence="9 10">
    <name type="scientific">Fusarium zealandicum</name>
    <dbReference type="NCBI Taxonomy" id="1053134"/>
    <lineage>
        <taxon>Eukaryota</taxon>
        <taxon>Fungi</taxon>
        <taxon>Dikarya</taxon>
        <taxon>Ascomycota</taxon>
        <taxon>Pezizomycotina</taxon>
        <taxon>Sordariomycetes</taxon>
        <taxon>Hypocreomycetidae</taxon>
        <taxon>Hypocreales</taxon>
        <taxon>Nectriaceae</taxon>
        <taxon>Fusarium</taxon>
        <taxon>Fusarium staphyleae species complex</taxon>
    </lineage>
</organism>
<evidence type="ECO:0000256" key="6">
    <source>
        <dbReference type="ARBA" id="ARBA00023211"/>
    </source>
</evidence>
<evidence type="ECO:0000256" key="5">
    <source>
        <dbReference type="ARBA" id="ARBA00022842"/>
    </source>
</evidence>
<sequence length="395" mass="44196">MIHGTGASTQEIADAPTPRTTETETSDSHCITDVDVVEALQSGIREASREELANHGEASLYYDALTMSPLNAISSVSLASLLHLYLAAFIVLLTNPVSRQAAIARFRAYKPPTFPLWDRLPARRRAAVLILLYADRRGDLRVVITMRAASLRSFSGHAAFPGGKADDTEETPFQIARREAWEEIGLPMEDAKLPKPFRIEHLCCLPPSLARTYLVVRPCVAFLHADQHTPGEPVPTVEEIMIPRLDAREVAAVFSAPFYNFLKERDLPPAPGETLPAGHWYDGYWHSYKDYPWRVHNFYVPVNNQSVSKPRRNSVQSNLVDKLEDEAEREGRFKVWGMTARILVDAARVAYAEEPEMEHNDNYGDEAIIAHADQLGDLGEKPPEKKEENGEAAKM</sequence>
<dbReference type="EMBL" id="JABEYC010000319">
    <property type="protein sequence ID" value="KAF4979086.1"/>
    <property type="molecule type" value="Genomic_DNA"/>
</dbReference>
<evidence type="ECO:0000256" key="4">
    <source>
        <dbReference type="ARBA" id="ARBA00022801"/>
    </source>
</evidence>
<evidence type="ECO:0000256" key="3">
    <source>
        <dbReference type="ARBA" id="ARBA00022723"/>
    </source>
</evidence>
<dbReference type="InterPro" id="IPR015797">
    <property type="entry name" value="NUDIX_hydrolase-like_dom_sf"/>
</dbReference>
<feature type="domain" description="Nudix hydrolase" evidence="8">
    <location>
        <begin position="123"/>
        <end position="264"/>
    </location>
</feature>
<dbReference type="CDD" id="cd03426">
    <property type="entry name" value="NUDIX_CoAse_Nudt7"/>
    <property type="match status" value="1"/>
</dbReference>
<name>A0A8H4UM96_9HYPO</name>
<comment type="cofactor">
    <cofactor evidence="1">
        <name>Mn(2+)</name>
        <dbReference type="ChEBI" id="CHEBI:29035"/>
    </cofactor>
</comment>
<feature type="region of interest" description="Disordered" evidence="7">
    <location>
        <begin position="374"/>
        <end position="395"/>
    </location>
</feature>
<dbReference type="OrthoDB" id="206213at2759"/>
<keyword evidence="5" id="KW-0460">Magnesium</keyword>
<feature type="region of interest" description="Disordered" evidence="7">
    <location>
        <begin position="1"/>
        <end position="28"/>
    </location>
</feature>
<keyword evidence="6" id="KW-0464">Manganese</keyword>
<reference evidence="9" key="1">
    <citation type="journal article" date="2020" name="BMC Genomics">
        <title>Correction to: Identification and distribution of gene clusters required for synthesis of sphingolipid metabolism inhibitors in diverse species of the filamentous fungus Fusarium.</title>
        <authorList>
            <person name="Kim H.S."/>
            <person name="Lohmar J.M."/>
            <person name="Busman M."/>
            <person name="Brown D.W."/>
            <person name="Naumann T.A."/>
            <person name="Divon H.H."/>
            <person name="Lysoe E."/>
            <person name="Uhlig S."/>
            <person name="Proctor R.H."/>
        </authorList>
    </citation>
    <scope>NUCLEOTIDE SEQUENCE</scope>
    <source>
        <strain evidence="9">NRRL 22465</strain>
    </source>
</reference>
<evidence type="ECO:0000313" key="10">
    <source>
        <dbReference type="Proteomes" id="UP000635477"/>
    </source>
</evidence>
<evidence type="ECO:0000313" key="9">
    <source>
        <dbReference type="EMBL" id="KAF4979086.1"/>
    </source>
</evidence>
<comment type="cofactor">
    <cofactor evidence="2">
        <name>Mg(2+)</name>
        <dbReference type="ChEBI" id="CHEBI:18420"/>
    </cofactor>
</comment>
<feature type="compositionally biased region" description="Polar residues" evidence="7">
    <location>
        <begin position="1"/>
        <end position="11"/>
    </location>
</feature>
<accession>A0A8H4UM96</accession>
<protein>
    <recommendedName>
        <fullName evidence="8">Nudix hydrolase domain-containing protein</fullName>
    </recommendedName>
</protein>
<evidence type="ECO:0000256" key="1">
    <source>
        <dbReference type="ARBA" id="ARBA00001936"/>
    </source>
</evidence>
<keyword evidence="4" id="KW-0378">Hydrolase</keyword>
<proteinExistence type="predicted"/>
<dbReference type="GO" id="GO:0010945">
    <property type="term" value="F:coenzyme A diphosphatase activity"/>
    <property type="evidence" value="ECO:0007669"/>
    <property type="project" value="InterPro"/>
</dbReference>
<dbReference type="Proteomes" id="UP000635477">
    <property type="component" value="Unassembled WGS sequence"/>
</dbReference>
<dbReference type="InterPro" id="IPR000086">
    <property type="entry name" value="NUDIX_hydrolase_dom"/>
</dbReference>
<dbReference type="AlphaFoldDB" id="A0A8H4UM96"/>
<dbReference type="SUPFAM" id="SSF55811">
    <property type="entry name" value="Nudix"/>
    <property type="match status" value="1"/>
</dbReference>
<dbReference type="FunFam" id="3.90.79.10:FF:000053">
    <property type="entry name" value="Coenzyme A diphosphatase"/>
    <property type="match status" value="1"/>
</dbReference>
<keyword evidence="3" id="KW-0479">Metal-binding</keyword>
<dbReference type="PANTHER" id="PTHR12992:SF24">
    <property type="entry name" value="PEROXISOMAL COENZYME A DIPHOSPHATASE NUDT7"/>
    <property type="match status" value="1"/>
</dbReference>